<dbReference type="PANTHER" id="PTHR44757:SF2">
    <property type="entry name" value="BIOFILM ARCHITECTURE MAINTENANCE PROTEIN MBAA"/>
    <property type="match status" value="1"/>
</dbReference>
<dbReference type="SUPFAM" id="SSF141868">
    <property type="entry name" value="EAL domain-like"/>
    <property type="match status" value="1"/>
</dbReference>
<dbReference type="SMART" id="SM00086">
    <property type="entry name" value="PAC"/>
    <property type="match status" value="2"/>
</dbReference>
<dbReference type="SMART" id="SM01079">
    <property type="entry name" value="CHASE"/>
    <property type="match status" value="1"/>
</dbReference>
<dbReference type="InterPro" id="IPR052155">
    <property type="entry name" value="Biofilm_reg_signaling"/>
</dbReference>
<dbReference type="SUPFAM" id="SSF55785">
    <property type="entry name" value="PYP-like sensor domain (PAS domain)"/>
    <property type="match status" value="2"/>
</dbReference>
<evidence type="ECO:0000259" key="8">
    <source>
        <dbReference type="PROSITE" id="PS50839"/>
    </source>
</evidence>
<evidence type="ECO:0000259" key="6">
    <source>
        <dbReference type="PROSITE" id="PS50112"/>
    </source>
</evidence>
<dbReference type="InterPro" id="IPR042240">
    <property type="entry name" value="CHASE_sf"/>
</dbReference>
<comment type="caution">
    <text evidence="11">The sequence shown here is derived from an EMBL/GenBank/DDBJ whole genome shotgun (WGS) entry which is preliminary data.</text>
</comment>
<dbReference type="Pfam" id="PF08448">
    <property type="entry name" value="PAS_4"/>
    <property type="match status" value="1"/>
</dbReference>
<feature type="domain" description="EAL" evidence="9">
    <location>
        <begin position="770"/>
        <end position="1024"/>
    </location>
</feature>
<dbReference type="InterPro" id="IPR001633">
    <property type="entry name" value="EAL_dom"/>
</dbReference>
<dbReference type="Gene3D" id="3.30.70.270">
    <property type="match status" value="1"/>
</dbReference>
<feature type="domain" description="PAS" evidence="6">
    <location>
        <begin position="469"/>
        <end position="539"/>
    </location>
</feature>
<comment type="subcellular location">
    <subcellularLocation>
        <location evidence="1">Membrane</location>
    </subcellularLocation>
</comment>
<dbReference type="Gene3D" id="3.30.450.350">
    <property type="entry name" value="CHASE domain"/>
    <property type="match status" value="1"/>
</dbReference>
<feature type="domain" description="PAS" evidence="6">
    <location>
        <begin position="336"/>
        <end position="411"/>
    </location>
</feature>
<dbReference type="RefSeq" id="WP_395544875.1">
    <property type="nucleotide sequence ID" value="NZ_CP166302.1"/>
</dbReference>
<dbReference type="PANTHER" id="PTHR44757">
    <property type="entry name" value="DIGUANYLATE CYCLASE DGCP"/>
    <property type="match status" value="1"/>
</dbReference>
<gene>
    <name evidence="11" type="ORF">AB9R89_02965</name>
</gene>
<evidence type="ECO:0000256" key="5">
    <source>
        <dbReference type="SAM" id="Phobius"/>
    </source>
</evidence>
<organism evidence="11 12">
    <name type="scientific">Oceanimonas smirnovii</name>
    <dbReference type="NCBI Taxonomy" id="264574"/>
    <lineage>
        <taxon>Bacteria</taxon>
        <taxon>Pseudomonadati</taxon>
        <taxon>Pseudomonadota</taxon>
        <taxon>Gammaproteobacteria</taxon>
        <taxon>Aeromonadales</taxon>
        <taxon>Aeromonadaceae</taxon>
        <taxon>Oceanimonas</taxon>
    </lineage>
</organism>
<dbReference type="Pfam" id="PF13682">
    <property type="entry name" value="CZB"/>
    <property type="match status" value="1"/>
</dbReference>
<protein>
    <submittedName>
        <fullName evidence="11">EAL domain-containing protein</fullName>
    </submittedName>
</protein>
<dbReference type="SMART" id="SM00091">
    <property type="entry name" value="PAS"/>
    <property type="match status" value="2"/>
</dbReference>
<dbReference type="Pfam" id="PF03924">
    <property type="entry name" value="CHASE"/>
    <property type="match status" value="1"/>
</dbReference>
<dbReference type="InterPro" id="IPR013655">
    <property type="entry name" value="PAS_fold_3"/>
</dbReference>
<dbReference type="InterPro" id="IPR001610">
    <property type="entry name" value="PAC"/>
</dbReference>
<evidence type="ECO:0000256" key="1">
    <source>
        <dbReference type="ARBA" id="ARBA00004370"/>
    </source>
</evidence>
<reference evidence="11 12" key="1">
    <citation type="submission" date="2024-08" db="EMBL/GenBank/DDBJ databases">
        <title>Oceanimonas smirnovii Genome sequencing and assembly.</title>
        <authorList>
            <person name="Tang B."/>
        </authorList>
    </citation>
    <scope>NUCLEOTIDE SEQUENCE [LARGE SCALE GENOMIC DNA]</scope>
    <source>
        <strain evidence="11 12">OS2020-119</strain>
    </source>
</reference>
<dbReference type="SMART" id="SM00052">
    <property type="entry name" value="EAL"/>
    <property type="match status" value="1"/>
</dbReference>
<keyword evidence="12" id="KW-1185">Reference proteome</keyword>
<dbReference type="InterPro" id="IPR006189">
    <property type="entry name" value="CHASE_dom"/>
</dbReference>
<proteinExistence type="predicted"/>
<keyword evidence="2 5" id="KW-0812">Transmembrane</keyword>
<evidence type="ECO:0000256" key="2">
    <source>
        <dbReference type="ARBA" id="ARBA00022692"/>
    </source>
</evidence>
<dbReference type="InterPro" id="IPR029787">
    <property type="entry name" value="Nucleotide_cyclase"/>
</dbReference>
<feature type="domain" description="GGDEF" evidence="10">
    <location>
        <begin position="627"/>
        <end position="761"/>
    </location>
</feature>
<dbReference type="PROSITE" id="PS50887">
    <property type="entry name" value="GGDEF"/>
    <property type="match status" value="1"/>
</dbReference>
<sequence length="1162" mass="130068">MSRLSTFALHSLSWLVLAAGLAFTSVVALNLKQHQDENTRQAFSALAGHITLELQKRIESVAVVTRSSAALFHASTRVTPADWQQFTSRLQSGKSLDGINTLGFARFIQDKDPDITNVSITPAGRRNHYGYVLYQRQLDNLQQFRAGQDLLTKVPLRLAMERAADTGKTILSSPFGNNAAIMLTDAVFNKASSPAAGLYGWAFATINISSLISNIMDSLTAEDTRWLRLQLYDGNSASPASLIYQQGEVSAPEALLQQQRVIDLHGHQWLLVLEQQGPVAAGNYLAAIITLAAGLTLTLLLVLLLRSSLNSRLQATELAEQLSKDIRHREVRFSKLENRLNTIASRVPGMIFEFSLHNGHTRFPYASDGIRELFGVHPEQAEKNAGPVFDAIHPDDVEKMASSMHASASTLTPWRHEFRIKNKDGRIRWLQGDALPQREANGGTSWCGVITDISYRKEAELALKAANNQSRHFREALDHVSSFIYMKDSRFRYIYANRAALEQFGCNNNTLLGGQDDQFFSAEMAQLLRESDNRVLSGESISEEVEVTGKDGRHIVYMDVKTPIYDDINQKEIIGLIGIRTDITLLKNSEQQLRQLAHFDPLTKLHNRVLLSDRLSQAMSQARRHQQCLAIAYLDLDGFKAINDTHGHDAGDHLLMTVAARMKEVIREGDTLARVGGDEFVAILLDLKDSHHCKPQLNRLLQAAATPVNMNGLELNVTASLGVTFYPQPEELEPEQLLRQADQAMYQAKLSGKNRYYLFDTEQDRDMRTHHENLDHVRHALHHSEFVLYYQPKVNMRNGTVVGVEALIRWQHPARGLLSPAHFLPAIEEHPLAIELGNWVIDAALQQIREWINQGLTLPVSVNISARQLRQSHFVDQLQNLLGHYPDINPALLELEILETSALGDLAQISERLHQCRRLGIGISLDDFGTGYSSLTYLKQLPAGMVKIDQSFVRDILEDPEDLTILDGVISLARAFNRDVIAEGVETIQHGDMLLRIGCDLAQGYGIARPMPAAGLAAWVNSWQSPSHWANLPGTDRNRLPLLYASIEHTAWIENIRIALQQPGTPWPTLSAEQCRFAAWYRQCSAAEQQPLSYLEELHQQVHELAGRLHATHQAGHTQQASEQLQQLCQLCQQLNTELERALTPASHTRHPAGTRPRLRTV</sequence>
<evidence type="ECO:0000313" key="12">
    <source>
        <dbReference type="Proteomes" id="UP001610706"/>
    </source>
</evidence>
<accession>A0ABW7NYK4</accession>
<feature type="domain" description="CHASE" evidence="8">
    <location>
        <begin position="147"/>
        <end position="272"/>
    </location>
</feature>
<keyword evidence="3 5" id="KW-1133">Transmembrane helix</keyword>
<dbReference type="InterPro" id="IPR025991">
    <property type="entry name" value="Chemoreceptor_zinc-bind_dom"/>
</dbReference>
<dbReference type="Pfam" id="PF00990">
    <property type="entry name" value="GGDEF"/>
    <property type="match status" value="1"/>
</dbReference>
<dbReference type="CDD" id="cd01949">
    <property type="entry name" value="GGDEF"/>
    <property type="match status" value="1"/>
</dbReference>
<dbReference type="NCBIfam" id="TIGR00229">
    <property type="entry name" value="sensory_box"/>
    <property type="match status" value="2"/>
</dbReference>
<dbReference type="Gene3D" id="3.20.20.450">
    <property type="entry name" value="EAL domain"/>
    <property type="match status" value="1"/>
</dbReference>
<evidence type="ECO:0000256" key="4">
    <source>
        <dbReference type="ARBA" id="ARBA00023136"/>
    </source>
</evidence>
<dbReference type="Gene3D" id="1.20.120.30">
    <property type="entry name" value="Aspartate receptor, ligand-binding domain"/>
    <property type="match status" value="1"/>
</dbReference>
<dbReference type="InterPro" id="IPR035919">
    <property type="entry name" value="EAL_sf"/>
</dbReference>
<keyword evidence="4 5" id="KW-0472">Membrane</keyword>
<evidence type="ECO:0000259" key="10">
    <source>
        <dbReference type="PROSITE" id="PS50887"/>
    </source>
</evidence>
<dbReference type="InterPro" id="IPR035965">
    <property type="entry name" value="PAS-like_dom_sf"/>
</dbReference>
<evidence type="ECO:0000259" key="9">
    <source>
        <dbReference type="PROSITE" id="PS50883"/>
    </source>
</evidence>
<dbReference type="SUPFAM" id="SSF55073">
    <property type="entry name" value="Nucleotide cyclase"/>
    <property type="match status" value="1"/>
</dbReference>
<evidence type="ECO:0000256" key="3">
    <source>
        <dbReference type="ARBA" id="ARBA00022989"/>
    </source>
</evidence>
<dbReference type="EMBL" id="JBGFTR010000003">
    <property type="protein sequence ID" value="MFH7564282.1"/>
    <property type="molecule type" value="Genomic_DNA"/>
</dbReference>
<dbReference type="PROSITE" id="PS50112">
    <property type="entry name" value="PAS"/>
    <property type="match status" value="2"/>
</dbReference>
<dbReference type="Pfam" id="PF00563">
    <property type="entry name" value="EAL"/>
    <property type="match status" value="1"/>
</dbReference>
<dbReference type="CDD" id="cd00130">
    <property type="entry name" value="PAS"/>
    <property type="match status" value="2"/>
</dbReference>
<dbReference type="Gene3D" id="3.30.450.20">
    <property type="entry name" value="PAS domain"/>
    <property type="match status" value="2"/>
</dbReference>
<dbReference type="CDD" id="cd01948">
    <property type="entry name" value="EAL"/>
    <property type="match status" value="1"/>
</dbReference>
<dbReference type="InterPro" id="IPR000014">
    <property type="entry name" value="PAS"/>
</dbReference>
<dbReference type="NCBIfam" id="TIGR00254">
    <property type="entry name" value="GGDEF"/>
    <property type="match status" value="1"/>
</dbReference>
<dbReference type="SMART" id="SM00267">
    <property type="entry name" value="GGDEF"/>
    <property type="match status" value="1"/>
</dbReference>
<dbReference type="PROSITE" id="PS50883">
    <property type="entry name" value="EAL"/>
    <property type="match status" value="1"/>
</dbReference>
<evidence type="ECO:0000313" key="11">
    <source>
        <dbReference type="EMBL" id="MFH7564282.1"/>
    </source>
</evidence>
<dbReference type="InterPro" id="IPR000700">
    <property type="entry name" value="PAS-assoc_C"/>
</dbReference>
<dbReference type="InterPro" id="IPR013656">
    <property type="entry name" value="PAS_4"/>
</dbReference>
<feature type="domain" description="PAC" evidence="7">
    <location>
        <begin position="541"/>
        <end position="595"/>
    </location>
</feature>
<feature type="transmembrane region" description="Helical" evidence="5">
    <location>
        <begin position="284"/>
        <end position="305"/>
    </location>
</feature>
<dbReference type="InterPro" id="IPR043128">
    <property type="entry name" value="Rev_trsase/Diguanyl_cyclase"/>
</dbReference>
<dbReference type="InterPro" id="IPR000160">
    <property type="entry name" value="GGDEF_dom"/>
</dbReference>
<name>A0ABW7NYK4_9GAMM</name>
<dbReference type="Pfam" id="PF08447">
    <property type="entry name" value="PAS_3"/>
    <property type="match status" value="1"/>
</dbReference>
<dbReference type="PROSITE" id="PS50839">
    <property type="entry name" value="CHASE"/>
    <property type="match status" value="1"/>
</dbReference>
<evidence type="ECO:0000259" key="7">
    <source>
        <dbReference type="PROSITE" id="PS50113"/>
    </source>
</evidence>
<feature type="domain" description="PAC" evidence="7">
    <location>
        <begin position="414"/>
        <end position="465"/>
    </location>
</feature>
<dbReference type="Proteomes" id="UP001610706">
    <property type="component" value="Unassembled WGS sequence"/>
</dbReference>
<dbReference type="PROSITE" id="PS50113">
    <property type="entry name" value="PAC"/>
    <property type="match status" value="2"/>
</dbReference>